<evidence type="ECO:0000259" key="4">
    <source>
        <dbReference type="PROSITE" id="PS51202"/>
    </source>
</evidence>
<dbReference type="PROSITE" id="PS51202">
    <property type="entry name" value="RCK_C"/>
    <property type="match status" value="2"/>
</dbReference>
<dbReference type="InterPro" id="IPR050721">
    <property type="entry name" value="Trk_Ktr_HKT_K-transport"/>
</dbReference>
<evidence type="ECO:0000313" key="5">
    <source>
        <dbReference type="EMBL" id="EAA24220.1"/>
    </source>
</evidence>
<name>Q7P632_FUSVC</name>
<evidence type="ECO:0000313" key="6">
    <source>
        <dbReference type="Proteomes" id="UP000006454"/>
    </source>
</evidence>
<evidence type="ECO:0000256" key="1">
    <source>
        <dbReference type="ARBA" id="ARBA00022448"/>
    </source>
</evidence>
<dbReference type="InterPro" id="IPR006037">
    <property type="entry name" value="RCK_C"/>
</dbReference>
<dbReference type="InterPro" id="IPR036721">
    <property type="entry name" value="RCK_C_sf"/>
</dbReference>
<proteinExistence type="predicted"/>
<protein>
    <submittedName>
        <fullName evidence="5">Trk system potassium uptake protein trkA</fullName>
    </submittedName>
</protein>
<dbReference type="InterPro" id="IPR036291">
    <property type="entry name" value="NAD(P)-bd_dom_sf"/>
</dbReference>
<dbReference type="AlphaFoldDB" id="Q7P632"/>
<dbReference type="PANTHER" id="PTHR43833">
    <property type="entry name" value="POTASSIUM CHANNEL PROTEIN 2-RELATED-RELATED"/>
    <property type="match status" value="1"/>
</dbReference>
<feature type="domain" description="RCK N-terminal" evidence="3">
    <location>
        <begin position="87"/>
        <end position="215"/>
    </location>
</feature>
<sequence length="311" mass="35392">MESFLDGRLKLVEFRIDRGSPLDNVSLFDFKQKHFPNLLVCIIKRGEKVIIPSGNSHIRANDRIYITGSNNEIMKFQDALGKDRRKIKSAFIIGAGIITHYLAEELLKDKIAVKIVEMNPEKANKFSEYLPNATIINADGSNEEVLKEENFQNYDSCICITGIDEINMFISIYAKKIGIKKIITKLNKLSFVDILGENSFQSIITPKKIIADNIVRVVRSIANKKKNLIENFYRLENNTVEAIEILVNSDSKINNIPLKDLKIKKNLIIAYIVRNNVAIFPKGTDVIKEGDRVIIITTESFFDDINNIIEE</sequence>
<dbReference type="GO" id="GO:0008324">
    <property type="term" value="F:monoatomic cation transmembrane transporter activity"/>
    <property type="evidence" value="ECO:0007669"/>
    <property type="project" value="InterPro"/>
</dbReference>
<dbReference type="PANTHER" id="PTHR43833:SF5">
    <property type="entry name" value="TRK SYSTEM POTASSIUM UPTAKE PROTEIN TRKA"/>
    <property type="match status" value="1"/>
</dbReference>
<evidence type="ECO:0000256" key="2">
    <source>
        <dbReference type="ARBA" id="ARBA00023065"/>
    </source>
</evidence>
<feature type="domain" description="RCK C-terminal" evidence="4">
    <location>
        <begin position="1"/>
        <end position="82"/>
    </location>
</feature>
<evidence type="ECO:0000259" key="3">
    <source>
        <dbReference type="PROSITE" id="PS51201"/>
    </source>
</evidence>
<organism evidence="5 6">
    <name type="scientific">Fusobacterium vincentii ATCC 49256</name>
    <dbReference type="NCBI Taxonomy" id="209882"/>
    <lineage>
        <taxon>Bacteria</taxon>
        <taxon>Fusobacteriati</taxon>
        <taxon>Fusobacteriota</taxon>
        <taxon>Fusobacteriia</taxon>
        <taxon>Fusobacteriales</taxon>
        <taxon>Fusobacteriaceae</taxon>
        <taxon>Fusobacterium</taxon>
    </lineage>
</organism>
<dbReference type="Gene3D" id="3.40.50.720">
    <property type="entry name" value="NAD(P)-binding Rossmann-like Domain"/>
    <property type="match status" value="1"/>
</dbReference>
<dbReference type="PROSITE" id="PS51201">
    <property type="entry name" value="RCK_N"/>
    <property type="match status" value="1"/>
</dbReference>
<dbReference type="Gene3D" id="3.30.70.1450">
    <property type="entry name" value="Regulator of K+ conductance, C-terminal domain"/>
    <property type="match status" value="2"/>
</dbReference>
<dbReference type="Proteomes" id="UP000006454">
    <property type="component" value="Unassembled WGS sequence"/>
</dbReference>
<accession>Q7P632</accession>
<feature type="domain" description="RCK C-terminal" evidence="4">
    <location>
        <begin position="230"/>
        <end position="311"/>
    </location>
</feature>
<dbReference type="Pfam" id="PF02254">
    <property type="entry name" value="TrkA_N"/>
    <property type="match status" value="1"/>
</dbReference>
<dbReference type="NCBIfam" id="NF007033">
    <property type="entry name" value="PRK09496.1-5"/>
    <property type="match status" value="1"/>
</dbReference>
<reference evidence="5 6" key="1">
    <citation type="journal article" date="2003" name="Genome Res.">
        <title>Genome analysis of F. nucleatum sub spp vincentii and its comparison with the genome of F. nucleatum ATCC 25586.</title>
        <authorList>
            <person name="Kapatral V."/>
            <person name="Ivanova N."/>
            <person name="Anderson I."/>
            <person name="Reznik G."/>
            <person name="Bhattacharyya A."/>
            <person name="Gardner W.L."/>
            <person name="Mikhailova N."/>
            <person name="Lapidus A."/>
            <person name="Larsen N."/>
            <person name="D'Souza M."/>
            <person name="Walunas T."/>
            <person name="Haselkorn R."/>
            <person name="Overbeek R."/>
            <person name="Kyrpides N."/>
        </authorList>
    </citation>
    <scope>NUCLEOTIDE SEQUENCE [LARGE SCALE GENOMIC DNA]</scope>
    <source>
        <strain evidence="5 6">ATCC 49256</strain>
    </source>
</reference>
<dbReference type="SUPFAM" id="SSF51735">
    <property type="entry name" value="NAD(P)-binding Rossmann-fold domains"/>
    <property type="match status" value="1"/>
</dbReference>
<dbReference type="InterPro" id="IPR003148">
    <property type="entry name" value="RCK_N"/>
</dbReference>
<comment type="caution">
    <text evidence="5">The sequence shown here is derived from an EMBL/GenBank/DDBJ whole genome shotgun (WGS) entry which is preliminary data.</text>
</comment>
<dbReference type="Pfam" id="PF02080">
    <property type="entry name" value="TrkA_C"/>
    <property type="match status" value="2"/>
</dbReference>
<gene>
    <name evidence="5" type="ORF">FNV1200</name>
</gene>
<keyword evidence="1" id="KW-0813">Transport</keyword>
<dbReference type="GO" id="GO:0006813">
    <property type="term" value="P:potassium ion transport"/>
    <property type="evidence" value="ECO:0007669"/>
    <property type="project" value="InterPro"/>
</dbReference>
<keyword evidence="2" id="KW-0406">Ion transport</keyword>
<dbReference type="EMBL" id="AABF01000046">
    <property type="protein sequence ID" value="EAA24220.1"/>
    <property type="molecule type" value="Genomic_DNA"/>
</dbReference>
<dbReference type="SUPFAM" id="SSF116726">
    <property type="entry name" value="TrkA C-terminal domain-like"/>
    <property type="match status" value="2"/>
</dbReference>